<evidence type="ECO:0000313" key="4">
    <source>
        <dbReference type="Proteomes" id="UP000198666"/>
    </source>
</evidence>
<feature type="transmembrane region" description="Helical" evidence="2">
    <location>
        <begin position="120"/>
        <end position="139"/>
    </location>
</feature>
<proteinExistence type="predicted"/>
<gene>
    <name evidence="3" type="ORF">SAMN05421663_102174</name>
</gene>
<evidence type="ECO:0000256" key="1">
    <source>
        <dbReference type="SAM" id="MobiDB-lite"/>
    </source>
</evidence>
<organism evidence="3 4">
    <name type="scientific">Terribacillus halophilus</name>
    <dbReference type="NCBI Taxonomy" id="361279"/>
    <lineage>
        <taxon>Bacteria</taxon>
        <taxon>Bacillati</taxon>
        <taxon>Bacillota</taxon>
        <taxon>Bacilli</taxon>
        <taxon>Bacillales</taxon>
        <taxon>Bacillaceae</taxon>
        <taxon>Terribacillus</taxon>
    </lineage>
</organism>
<evidence type="ECO:0000256" key="2">
    <source>
        <dbReference type="SAM" id="Phobius"/>
    </source>
</evidence>
<feature type="transmembrane region" description="Helical" evidence="2">
    <location>
        <begin position="282"/>
        <end position="299"/>
    </location>
</feature>
<keyword evidence="2" id="KW-1133">Transmembrane helix</keyword>
<feature type="compositionally biased region" description="Basic residues" evidence="1">
    <location>
        <begin position="321"/>
        <end position="345"/>
    </location>
</feature>
<keyword evidence="2" id="KW-0812">Transmembrane</keyword>
<accession>A0A1G6KXL5</accession>
<keyword evidence="2" id="KW-0472">Membrane</keyword>
<dbReference type="AlphaFoldDB" id="A0A1G6KXL5"/>
<evidence type="ECO:0000313" key="3">
    <source>
        <dbReference type="EMBL" id="SDC35697.1"/>
    </source>
</evidence>
<dbReference type="OrthoDB" id="2716100at2"/>
<keyword evidence="4" id="KW-1185">Reference proteome</keyword>
<protein>
    <submittedName>
        <fullName evidence="3">Uncharacterized protein</fullName>
    </submittedName>
</protein>
<feature type="region of interest" description="Disordered" evidence="1">
    <location>
        <begin position="310"/>
        <end position="345"/>
    </location>
</feature>
<dbReference type="EMBL" id="FMZB01000002">
    <property type="protein sequence ID" value="SDC35697.1"/>
    <property type="molecule type" value="Genomic_DNA"/>
</dbReference>
<dbReference type="RefSeq" id="WP_093726034.1">
    <property type="nucleotide sequence ID" value="NZ_FMZB01000002.1"/>
</dbReference>
<dbReference type="Proteomes" id="UP000198666">
    <property type="component" value="Unassembled WGS sequence"/>
</dbReference>
<sequence>MKKSKTLTLHIILAALAIAGVMGITAEAKSLYTLVHTHQEEKEAVTVEGKTISSDLFGNMYYYAVLKAGEELKVTHLAADGALTEVTLEEFDQLDIGDTIEIAKTDSAENKAYRSAKNKSIFFIALYAIGLIHYISFLIACKRRIKGWDWLAWPIAYTIQLLFFGVLAAILIYGYSSMGKLVYNAAQSYTGAQHETEAIITDKDEDINGGRYETNYHYIAFMYKDADGNTIHMSKEVRPSVYANCTSATTIGFPQDEPFRVHTNGLTLSDIIFYGTKLVPELITLFLTGMLILIMRYMFRNYDTWKQRWKKKKQSREQSKRDRKKHRLKKKNRRRYEKSRSKRAK</sequence>
<feature type="transmembrane region" description="Helical" evidence="2">
    <location>
        <begin position="151"/>
        <end position="175"/>
    </location>
</feature>
<name>A0A1G6KXL5_9BACI</name>
<reference evidence="4" key="1">
    <citation type="submission" date="2016-10" db="EMBL/GenBank/DDBJ databases">
        <authorList>
            <person name="Varghese N."/>
            <person name="Submissions S."/>
        </authorList>
    </citation>
    <scope>NUCLEOTIDE SEQUENCE [LARGE SCALE GENOMIC DNA]</scope>
    <source>
        <strain evidence="4">DSM 21620</strain>
    </source>
</reference>